<feature type="domain" description="UvrD-like helicase ATP-binding" evidence="7">
    <location>
        <begin position="188"/>
        <end position="525"/>
    </location>
</feature>
<protein>
    <submittedName>
        <fullName evidence="8">ATP-binding domain-containing protein</fullName>
    </submittedName>
</protein>
<dbReference type="Gene3D" id="3.40.50.300">
    <property type="entry name" value="P-loop containing nucleotide triphosphate hydrolases"/>
    <property type="match status" value="3"/>
</dbReference>
<evidence type="ECO:0000256" key="5">
    <source>
        <dbReference type="PROSITE-ProRule" id="PRU00560"/>
    </source>
</evidence>
<organism evidence="8 9">
    <name type="scientific">Bariatricus massiliensis</name>
    <dbReference type="NCBI Taxonomy" id="1745713"/>
    <lineage>
        <taxon>Bacteria</taxon>
        <taxon>Bacillati</taxon>
        <taxon>Bacillota</taxon>
        <taxon>Clostridia</taxon>
        <taxon>Lachnospirales</taxon>
        <taxon>Lachnospiraceae</taxon>
        <taxon>Bariatricus</taxon>
    </lineage>
</organism>
<dbReference type="SUPFAM" id="SSF52540">
    <property type="entry name" value="P-loop containing nucleoside triphosphate hydrolases"/>
    <property type="match status" value="1"/>
</dbReference>
<feature type="binding site" evidence="5">
    <location>
        <begin position="209"/>
        <end position="216"/>
    </location>
    <ligand>
        <name>ATP</name>
        <dbReference type="ChEBI" id="CHEBI:30616"/>
    </ligand>
</feature>
<accession>A0ABS8DEY3</accession>
<evidence type="ECO:0000256" key="3">
    <source>
        <dbReference type="ARBA" id="ARBA00022806"/>
    </source>
</evidence>
<dbReference type="PROSITE" id="PS51198">
    <property type="entry name" value="UVRD_HELICASE_ATP_BIND"/>
    <property type="match status" value="1"/>
</dbReference>
<comment type="caution">
    <text evidence="8">The sequence shown here is derived from an EMBL/GenBank/DDBJ whole genome shotgun (WGS) entry which is preliminary data.</text>
</comment>
<dbReference type="Pfam" id="PF13538">
    <property type="entry name" value="UvrD_C_2"/>
    <property type="match status" value="1"/>
</dbReference>
<evidence type="ECO:0000256" key="2">
    <source>
        <dbReference type="ARBA" id="ARBA00022801"/>
    </source>
</evidence>
<dbReference type="Pfam" id="PF00580">
    <property type="entry name" value="UvrD-helicase"/>
    <property type="match status" value="1"/>
</dbReference>
<keyword evidence="2 5" id="KW-0378">Hydrolase</keyword>
<keyword evidence="1 5" id="KW-0547">Nucleotide-binding</keyword>
<proteinExistence type="predicted"/>
<evidence type="ECO:0000259" key="7">
    <source>
        <dbReference type="PROSITE" id="PS51198"/>
    </source>
</evidence>
<dbReference type="InterPro" id="IPR027785">
    <property type="entry name" value="UvrD-like_helicase_C"/>
</dbReference>
<dbReference type="GO" id="GO:0005524">
    <property type="term" value="F:ATP binding"/>
    <property type="evidence" value="ECO:0007669"/>
    <property type="project" value="UniProtKB-KW"/>
</dbReference>
<dbReference type="PANTHER" id="PTHR11070">
    <property type="entry name" value="UVRD / RECB / PCRA DNA HELICASE FAMILY MEMBER"/>
    <property type="match status" value="1"/>
</dbReference>
<evidence type="ECO:0000313" key="9">
    <source>
        <dbReference type="Proteomes" id="UP001299546"/>
    </source>
</evidence>
<feature type="coiled-coil region" evidence="6">
    <location>
        <begin position="5"/>
        <end position="39"/>
    </location>
</feature>
<evidence type="ECO:0000256" key="1">
    <source>
        <dbReference type="ARBA" id="ARBA00022741"/>
    </source>
</evidence>
<dbReference type="PANTHER" id="PTHR11070:SF17">
    <property type="entry name" value="DNA HELICASE IV"/>
    <property type="match status" value="1"/>
</dbReference>
<dbReference type="EMBL" id="JAJCIS010000002">
    <property type="protein sequence ID" value="MCB7386961.1"/>
    <property type="molecule type" value="Genomic_DNA"/>
</dbReference>
<dbReference type="Proteomes" id="UP001299546">
    <property type="component" value="Unassembled WGS sequence"/>
</dbReference>
<evidence type="ECO:0000256" key="6">
    <source>
        <dbReference type="SAM" id="Coils"/>
    </source>
</evidence>
<dbReference type="InterPro" id="IPR027417">
    <property type="entry name" value="P-loop_NTPase"/>
</dbReference>
<name>A0ABS8DEY3_9FIRM</name>
<keyword evidence="6" id="KW-0175">Coiled coil</keyword>
<sequence length="686" mass="77848">MEWEKKHLADCRKEIKENIERLETQLAEVTAESEELFRAVRLGANELYSQLVVSVDIKEGCQVSLRKNRTAYEKPYFGRIDYEGVETGKKEQLYIGKNGIMLSGHRMLVVDWRAPVASVYYENELGRGSYGTVDGSEIPIELSLKRTFDIADGRLLGYYDSDVAANDVLLVKYLSQNKEAVLGDIISTIQKEQNQIIRETPYASLIVQGVAGSGKTTVAMHRISYILYNYKEKFAPEEFCIIAGSEMLLHYITASLPELEVSNVKQLRMERFFVRILEQEWKKSYRFIRTGAGESGKSKLCFIKALEEYLQKIRESVFPLEDIGDDKDGVFMSGESIRETLERSGEKSIAALVTYLNERLRGRIKMLLAEEEQKELRARKIKEYKNWFVWKKGRKLSDIYIEFLLDYLRGNPEELWIETVLEHVQKGRFDIYDMAALTLIYVRVSAKEKNTDFRQIIVDEAQDFGAAVYYVLRQALPDCYFTIMGDVSQNINFETGMNEWDTLAEGVFAAAKVRFHVLAKSYRNTIEISQYAGRVLSAASAGNYKIEPVIRHGKPVQLWKQEVLPEGGGDTFRQMGDKALSLIGDIQKSGYETIAVICRNEAQAELAAGLLGVTAGAAGEEDFKKGVMVLPVEQTKGLEFDAVILWEPSASNYQETAADAKLLYVAITRALHELHLIYSGELSKLL</sequence>
<evidence type="ECO:0000256" key="4">
    <source>
        <dbReference type="ARBA" id="ARBA00022840"/>
    </source>
</evidence>
<reference evidence="8 9" key="1">
    <citation type="submission" date="2021-10" db="EMBL/GenBank/DDBJ databases">
        <title>Collection of gut derived symbiotic bacterial strains cultured from healthy donors.</title>
        <authorList>
            <person name="Lin H."/>
            <person name="Littmann E."/>
            <person name="Kohout C."/>
            <person name="Pamer E.G."/>
        </authorList>
    </citation>
    <scope>NUCLEOTIDE SEQUENCE [LARGE SCALE GENOMIC DNA]</scope>
    <source>
        <strain evidence="8 9">DFI.1.165</strain>
    </source>
</reference>
<dbReference type="InterPro" id="IPR000212">
    <property type="entry name" value="DNA_helicase_UvrD/REP"/>
</dbReference>
<keyword evidence="9" id="KW-1185">Reference proteome</keyword>
<evidence type="ECO:0000313" key="8">
    <source>
        <dbReference type="EMBL" id="MCB7386961.1"/>
    </source>
</evidence>
<keyword evidence="3 5" id="KW-0347">Helicase</keyword>
<keyword evidence="4 5" id="KW-0067">ATP-binding</keyword>
<gene>
    <name evidence="8" type="ORF">LIZ65_06635</name>
</gene>
<dbReference type="InterPro" id="IPR014016">
    <property type="entry name" value="UvrD-like_ATP-bd"/>
</dbReference>
<dbReference type="RefSeq" id="WP_066735984.1">
    <property type="nucleotide sequence ID" value="NZ_JAJCIQ010000002.1"/>
</dbReference>